<reference evidence="2" key="1">
    <citation type="journal article" date="2020" name="bioRxiv">
        <title>Comparative genomics of Chlamydomonas.</title>
        <authorList>
            <person name="Craig R.J."/>
            <person name="Hasan A.R."/>
            <person name="Ness R.W."/>
            <person name="Keightley P.D."/>
        </authorList>
    </citation>
    <scope>NUCLEOTIDE SEQUENCE</scope>
    <source>
        <strain evidence="2">SAG 7.73</strain>
    </source>
</reference>
<feature type="region of interest" description="Disordered" evidence="1">
    <location>
        <begin position="1"/>
        <end position="109"/>
    </location>
</feature>
<evidence type="ECO:0000313" key="3">
    <source>
        <dbReference type="Proteomes" id="UP000650467"/>
    </source>
</evidence>
<gene>
    <name evidence="2" type="ORF">HXX76_012141</name>
</gene>
<proteinExistence type="predicted"/>
<dbReference type="EMBL" id="JAEHOC010000038">
    <property type="protein sequence ID" value="KAG2427819.1"/>
    <property type="molecule type" value="Genomic_DNA"/>
</dbReference>
<feature type="compositionally biased region" description="Acidic residues" evidence="1">
    <location>
        <begin position="34"/>
        <end position="69"/>
    </location>
</feature>
<sequence length="140" mass="14728">MVKDFVRLLEEKQELDATDDEEEGAPAGAAAAADAEESEESDEDEEDEGEEESEDDDDEEEEEEEELEPEVLAALQRLQLGATGGKATAGKPAAAAGPAPPGLGAAQRKAMRAGLVASIKHLKEVEQMQKLAADDPLLGA</sequence>
<dbReference type="OrthoDB" id="550325at2759"/>
<feature type="compositionally biased region" description="Basic and acidic residues" evidence="1">
    <location>
        <begin position="1"/>
        <end position="15"/>
    </location>
</feature>
<keyword evidence="3" id="KW-1185">Reference proteome</keyword>
<dbReference type="Proteomes" id="UP000650467">
    <property type="component" value="Unassembled WGS sequence"/>
</dbReference>
<comment type="caution">
    <text evidence="2">The sequence shown here is derived from an EMBL/GenBank/DDBJ whole genome shotgun (WGS) entry which is preliminary data.</text>
</comment>
<evidence type="ECO:0000256" key="1">
    <source>
        <dbReference type="SAM" id="MobiDB-lite"/>
    </source>
</evidence>
<dbReference type="AlphaFoldDB" id="A0A835ST65"/>
<organism evidence="2 3">
    <name type="scientific">Chlamydomonas incerta</name>
    <dbReference type="NCBI Taxonomy" id="51695"/>
    <lineage>
        <taxon>Eukaryota</taxon>
        <taxon>Viridiplantae</taxon>
        <taxon>Chlorophyta</taxon>
        <taxon>core chlorophytes</taxon>
        <taxon>Chlorophyceae</taxon>
        <taxon>CS clade</taxon>
        <taxon>Chlamydomonadales</taxon>
        <taxon>Chlamydomonadaceae</taxon>
        <taxon>Chlamydomonas</taxon>
    </lineage>
</organism>
<name>A0A835ST65_CHLIN</name>
<accession>A0A835ST65</accession>
<evidence type="ECO:0000313" key="2">
    <source>
        <dbReference type="EMBL" id="KAG2427819.1"/>
    </source>
</evidence>
<protein>
    <submittedName>
        <fullName evidence="2">Uncharacterized protein</fullName>
    </submittedName>
</protein>
<feature type="compositionally biased region" description="Low complexity" evidence="1">
    <location>
        <begin position="85"/>
        <end position="106"/>
    </location>
</feature>